<feature type="domain" description="Secretion system C-terminal sorting" evidence="2">
    <location>
        <begin position="388"/>
        <end position="455"/>
    </location>
</feature>
<feature type="chain" id="PRO_5032520464" description="Secretion system C-terminal sorting domain-containing protein" evidence="1">
    <location>
        <begin position="32"/>
        <end position="465"/>
    </location>
</feature>
<name>A0A840E3F7_9BACT</name>
<dbReference type="Gene3D" id="2.60.120.260">
    <property type="entry name" value="Galactose-binding domain-like"/>
    <property type="match status" value="2"/>
</dbReference>
<dbReference type="NCBIfam" id="TIGR04183">
    <property type="entry name" value="Por_Secre_tail"/>
    <property type="match status" value="1"/>
</dbReference>
<gene>
    <name evidence="3" type="ORF">GGR28_000873</name>
</gene>
<evidence type="ECO:0000313" key="3">
    <source>
        <dbReference type="EMBL" id="MBB4078272.1"/>
    </source>
</evidence>
<proteinExistence type="predicted"/>
<dbReference type="Pfam" id="PF18962">
    <property type="entry name" value="Por_Secre_tail"/>
    <property type="match status" value="1"/>
</dbReference>
<evidence type="ECO:0000259" key="2">
    <source>
        <dbReference type="Pfam" id="PF18962"/>
    </source>
</evidence>
<evidence type="ECO:0000256" key="1">
    <source>
        <dbReference type="SAM" id="SignalP"/>
    </source>
</evidence>
<feature type="signal peptide" evidence="1">
    <location>
        <begin position="1"/>
        <end position="31"/>
    </location>
</feature>
<dbReference type="InterPro" id="IPR026444">
    <property type="entry name" value="Secre_tail"/>
</dbReference>
<evidence type="ECO:0000313" key="4">
    <source>
        <dbReference type="Proteomes" id="UP000576209"/>
    </source>
</evidence>
<dbReference type="AlphaFoldDB" id="A0A840E3F7"/>
<comment type="caution">
    <text evidence="3">The sequence shown here is derived from an EMBL/GenBank/DDBJ whole genome shotgun (WGS) entry which is preliminary data.</text>
</comment>
<accession>A0A840E3F7</accession>
<organism evidence="3 4">
    <name type="scientific">Neolewinella aquimaris</name>
    <dbReference type="NCBI Taxonomy" id="1835722"/>
    <lineage>
        <taxon>Bacteria</taxon>
        <taxon>Pseudomonadati</taxon>
        <taxon>Bacteroidota</taxon>
        <taxon>Saprospiria</taxon>
        <taxon>Saprospirales</taxon>
        <taxon>Lewinellaceae</taxon>
        <taxon>Neolewinella</taxon>
    </lineage>
</organism>
<reference evidence="3 4" key="1">
    <citation type="submission" date="2020-08" db="EMBL/GenBank/DDBJ databases">
        <title>Genomic Encyclopedia of Type Strains, Phase IV (KMG-IV): sequencing the most valuable type-strain genomes for metagenomic binning, comparative biology and taxonomic classification.</title>
        <authorList>
            <person name="Goeker M."/>
        </authorList>
    </citation>
    <scope>NUCLEOTIDE SEQUENCE [LARGE SCALE GENOMIC DNA]</scope>
    <source>
        <strain evidence="3 4">DSM 105137</strain>
    </source>
</reference>
<protein>
    <recommendedName>
        <fullName evidence="2">Secretion system C-terminal sorting domain-containing protein</fullName>
    </recommendedName>
</protein>
<sequence length="465" mass="51903">MTHIYLPNRRWFFSPATLLSLLFLFSTSISAQSSGEQLTLPFAVYLEAECGEVGENWETNADETASGESYVVIKPGFSSLSEAPDDIPENRVRFTVNVQQENRYHLWGRVLSSSGAEDSYWVRINDGEWVKWFNRLRYRNEWTWREVIESPFLIPEGVATIDFAFREPNTKLDKVYLSSLRQSPNGTKTSAINCDEETDCTAYPEACADEAWIEGECGTLGAAWSYTVDTETSNSGYLTPTGPNLLTEPGDDAEGDRVVFETEVSQAGDYYLDFLMNTPDKGKNSFWVRVDDGEWINFSNELGGADLLTDGFEWRQVNVGGNATSFNLNSGSHTITVVKRESGTKLDKIHLGRSAELPTGFGKFALNCQENSTTPTRPSLDLIASLDIFPNPVKHSLNFNLNAPTRGAVSVNLVDITGRNIRQMSYVKTSEILADELDVANLPMGYYRLLIVSVDGVVSRPFIRQ</sequence>
<keyword evidence="4" id="KW-1185">Reference proteome</keyword>
<dbReference type="Proteomes" id="UP000576209">
    <property type="component" value="Unassembled WGS sequence"/>
</dbReference>
<keyword evidence="1" id="KW-0732">Signal</keyword>
<dbReference type="RefSeq" id="WP_183494485.1">
    <property type="nucleotide sequence ID" value="NZ_JACIFF010000001.1"/>
</dbReference>
<dbReference type="EMBL" id="JACIFF010000001">
    <property type="protein sequence ID" value="MBB4078272.1"/>
    <property type="molecule type" value="Genomic_DNA"/>
</dbReference>